<gene>
    <name evidence="9" type="ORF">Baya_14363</name>
</gene>
<dbReference type="PANTHER" id="PTHR48482:SF3">
    <property type="entry name" value="INTERLEUKIN-19"/>
    <property type="match status" value="1"/>
</dbReference>
<dbReference type="InterPro" id="IPR020444">
    <property type="entry name" value="IL-24"/>
</dbReference>
<name>A0A556V8Z0_BAGYA</name>
<dbReference type="EMBL" id="VCAZ01000164">
    <property type="protein sequence ID" value="TTA83867.1"/>
    <property type="molecule type" value="Genomic_DNA"/>
</dbReference>
<feature type="signal peptide" evidence="8">
    <location>
        <begin position="1"/>
        <end position="20"/>
    </location>
</feature>
<dbReference type="Proteomes" id="UP000319801">
    <property type="component" value="Unassembled WGS sequence"/>
</dbReference>
<sequence>MKTSLAVCALLACILGSAVGRKLHIGSCALTVHIHELRHHFQQIRHNMVTRDNIKGVRLLKGETMKSLQVGDSCCFLWQLLRFYIEKVFSGYTSSQSLHQTTTSVLANSFLSMIRDLRACQAEMLCQCSQDANLKFDYIQLTFDEMDVAAASVKAIGELDSLLEWLESFRQKHHLDYDYSK</sequence>
<dbReference type="GO" id="GO:0005125">
    <property type="term" value="F:cytokine activity"/>
    <property type="evidence" value="ECO:0007669"/>
    <property type="project" value="UniProtKB-KW"/>
</dbReference>
<dbReference type="OrthoDB" id="9938154at2759"/>
<keyword evidence="6" id="KW-1015">Disulfide bond</keyword>
<accession>A0A556V8Z0</accession>
<protein>
    <submittedName>
        <fullName evidence="9">Interleukin-20</fullName>
    </submittedName>
</protein>
<dbReference type="PANTHER" id="PTHR48482">
    <property type="entry name" value="INTERLEUKIN-19-RELATED"/>
    <property type="match status" value="1"/>
</dbReference>
<keyword evidence="5 8" id="KW-0732">Signal</keyword>
<feature type="disulfide bond" evidence="6">
    <location>
        <begin position="74"/>
        <end position="128"/>
    </location>
</feature>
<evidence type="ECO:0000256" key="6">
    <source>
        <dbReference type="PIRSR" id="PIRSR620443-50"/>
    </source>
</evidence>
<evidence type="ECO:0000256" key="8">
    <source>
        <dbReference type="SAM" id="SignalP"/>
    </source>
</evidence>
<dbReference type="SUPFAM" id="SSF47266">
    <property type="entry name" value="4-helical cytokines"/>
    <property type="match status" value="1"/>
</dbReference>
<evidence type="ECO:0000256" key="1">
    <source>
        <dbReference type="ARBA" id="ARBA00004613"/>
    </source>
</evidence>
<evidence type="ECO:0000256" key="3">
    <source>
        <dbReference type="ARBA" id="ARBA00022514"/>
    </source>
</evidence>
<comment type="similarity">
    <text evidence="2">Belongs to the IL-10 family.</text>
</comment>
<evidence type="ECO:0000256" key="7">
    <source>
        <dbReference type="PIRSR" id="PIRSR620443-51"/>
    </source>
</evidence>
<dbReference type="Gene3D" id="1.20.1250.10">
    <property type="match status" value="1"/>
</dbReference>
<feature type="disulfide bond" evidence="7">
    <location>
        <begin position="74"/>
        <end position="126"/>
    </location>
</feature>
<evidence type="ECO:0000256" key="5">
    <source>
        <dbReference type="ARBA" id="ARBA00022729"/>
    </source>
</evidence>
<keyword evidence="10" id="KW-1185">Reference proteome</keyword>
<evidence type="ECO:0000313" key="9">
    <source>
        <dbReference type="EMBL" id="TTA83867.1"/>
    </source>
</evidence>
<comment type="caution">
    <text evidence="9">The sequence shown here is derived from an EMBL/GenBank/DDBJ whole genome shotgun (WGS) entry which is preliminary data.</text>
</comment>
<evidence type="ECO:0000256" key="2">
    <source>
        <dbReference type="ARBA" id="ARBA00008813"/>
    </source>
</evidence>
<keyword evidence="4" id="KW-0964">Secreted</keyword>
<dbReference type="GO" id="GO:0005615">
    <property type="term" value="C:extracellular space"/>
    <property type="evidence" value="ECO:0007669"/>
    <property type="project" value="UniProtKB-KW"/>
</dbReference>
<evidence type="ECO:0000313" key="10">
    <source>
        <dbReference type="Proteomes" id="UP000319801"/>
    </source>
</evidence>
<proteinExistence type="inferred from homology"/>
<evidence type="ECO:0000256" key="4">
    <source>
        <dbReference type="ARBA" id="ARBA00022525"/>
    </source>
</evidence>
<dbReference type="AlphaFoldDB" id="A0A556V8Z0"/>
<comment type="subcellular location">
    <subcellularLocation>
        <location evidence="1">Secreted</location>
    </subcellularLocation>
</comment>
<dbReference type="PRINTS" id="PR01937">
    <property type="entry name" value="INTRLEUKIN24"/>
</dbReference>
<keyword evidence="3" id="KW-0202">Cytokine</keyword>
<feature type="disulfide bond" evidence="6">
    <location>
        <begin position="28"/>
        <end position="120"/>
    </location>
</feature>
<feature type="disulfide bond" evidence="7">
    <location>
        <begin position="75"/>
        <end position="128"/>
    </location>
</feature>
<dbReference type="InterPro" id="IPR009079">
    <property type="entry name" value="4_helix_cytokine-like_core"/>
</dbReference>
<dbReference type="InterPro" id="IPR020443">
    <property type="entry name" value="IL-10/19/20/24/26"/>
</dbReference>
<organism evidence="9 10">
    <name type="scientific">Bagarius yarrelli</name>
    <name type="common">Goonch</name>
    <name type="synonym">Bagrus yarrelli</name>
    <dbReference type="NCBI Taxonomy" id="175774"/>
    <lineage>
        <taxon>Eukaryota</taxon>
        <taxon>Metazoa</taxon>
        <taxon>Chordata</taxon>
        <taxon>Craniata</taxon>
        <taxon>Vertebrata</taxon>
        <taxon>Euteleostomi</taxon>
        <taxon>Actinopterygii</taxon>
        <taxon>Neopterygii</taxon>
        <taxon>Teleostei</taxon>
        <taxon>Ostariophysi</taxon>
        <taxon>Siluriformes</taxon>
        <taxon>Sisoridae</taxon>
        <taxon>Sisorinae</taxon>
        <taxon>Bagarius</taxon>
    </lineage>
</organism>
<reference evidence="9 10" key="1">
    <citation type="journal article" date="2019" name="Genome Biol. Evol.">
        <title>Whole-Genome Sequencing of the Giant Devil Catfish, Bagarius yarrelli.</title>
        <authorList>
            <person name="Jiang W."/>
            <person name="Lv Y."/>
            <person name="Cheng L."/>
            <person name="Yang K."/>
            <person name="Chao B."/>
            <person name="Wang X."/>
            <person name="Li Y."/>
            <person name="Pan X."/>
            <person name="You X."/>
            <person name="Zhang Y."/>
            <person name="Yang J."/>
            <person name="Li J."/>
            <person name="Zhang X."/>
            <person name="Liu S."/>
            <person name="Sun C."/>
            <person name="Yang J."/>
            <person name="Shi Q."/>
        </authorList>
    </citation>
    <scope>NUCLEOTIDE SEQUENCE [LARGE SCALE GENOMIC DNA]</scope>
    <source>
        <strain evidence="9">JWS20170419001</strain>
        <tissue evidence="9">Muscle</tissue>
    </source>
</reference>
<feature type="chain" id="PRO_5021712707" evidence="8">
    <location>
        <begin position="21"/>
        <end position="181"/>
    </location>
</feature>